<keyword evidence="8 10" id="KW-0472">Membrane</keyword>
<keyword evidence="9 10" id="KW-0275">Fatty acid biosynthesis</keyword>
<evidence type="ECO:0000256" key="5">
    <source>
        <dbReference type="ARBA" id="ARBA00022832"/>
    </source>
</evidence>
<dbReference type="GO" id="GO:0009922">
    <property type="term" value="F:fatty acid elongase activity"/>
    <property type="evidence" value="ECO:0007669"/>
    <property type="project" value="InterPro"/>
</dbReference>
<keyword evidence="2 10" id="KW-0444">Lipid biosynthesis</keyword>
<dbReference type="OrthoDB" id="10259681at2759"/>
<protein>
    <recommendedName>
        <fullName evidence="10">Elongation of fatty acids protein</fullName>
        <ecNumber evidence="10">2.3.1.-</ecNumber>
    </recommendedName>
</protein>
<dbReference type="OMA" id="WASIRFE"/>
<evidence type="ECO:0000256" key="6">
    <source>
        <dbReference type="ARBA" id="ARBA00022989"/>
    </source>
</evidence>
<evidence type="ECO:0000313" key="12">
    <source>
        <dbReference type="Proteomes" id="UP000184546"/>
    </source>
</evidence>
<feature type="transmembrane region" description="Helical" evidence="10">
    <location>
        <begin position="212"/>
        <end position="233"/>
    </location>
</feature>
<keyword evidence="5 10" id="KW-0276">Fatty acid metabolism</keyword>
<dbReference type="EC" id="2.3.1.-" evidence="10"/>
<dbReference type="GO" id="GO:0030148">
    <property type="term" value="P:sphingolipid biosynthetic process"/>
    <property type="evidence" value="ECO:0007669"/>
    <property type="project" value="TreeGrafter"/>
</dbReference>
<dbReference type="GeneID" id="30979445"/>
<evidence type="ECO:0000256" key="7">
    <source>
        <dbReference type="ARBA" id="ARBA00023098"/>
    </source>
</evidence>
<dbReference type="PANTHER" id="PTHR11157:SF169">
    <property type="entry name" value="ELONGATION OF FATTY ACIDS PROTEIN"/>
    <property type="match status" value="1"/>
</dbReference>
<organism evidence="11 12">
    <name type="scientific">Aspergillus aculeatus (strain ATCC 16872 / CBS 172.66 / WB 5094)</name>
    <dbReference type="NCBI Taxonomy" id="690307"/>
    <lineage>
        <taxon>Eukaryota</taxon>
        <taxon>Fungi</taxon>
        <taxon>Dikarya</taxon>
        <taxon>Ascomycota</taxon>
        <taxon>Pezizomycotina</taxon>
        <taxon>Eurotiomycetes</taxon>
        <taxon>Eurotiomycetidae</taxon>
        <taxon>Eurotiales</taxon>
        <taxon>Aspergillaceae</taxon>
        <taxon>Aspergillus</taxon>
        <taxon>Aspergillus subgen. Circumdati</taxon>
    </lineage>
</organism>
<dbReference type="InterPro" id="IPR002076">
    <property type="entry name" value="ELO_fam"/>
</dbReference>
<name>A0A1L9WMY4_ASPA1</name>
<dbReference type="STRING" id="690307.A0A1L9WMY4"/>
<keyword evidence="3 10" id="KW-0808">Transferase</keyword>
<proteinExistence type="inferred from homology"/>
<sequence length="305" mass="33605">MDSPFGRVMQGETIPIMTVAIYLLAVFYMNRRNRGRSHKPWISTTGGWAGTMIVAYNSALSAFSAWIFLSSFRVLQRRWPSSNDPDYASRAVDILCNVDGGHSNGFQPSRDHPGRSNSIAYYTWLFYLSKYVELVDHVITLTKGKEVSFAHVFHHSGAILALWVAVRCAEVGRLGVASLAGMMANTAFHTVIYSYYAITSLRVRVPRVMKRTLIALQIAQFILTLVVTTGSFLTKYMAPMPAGLDYPPPGQFAFAAAEEVGRFHLPGQNGSGTGLMIPVPCLQTTTEAFTSFLGAVYVMALLLVI</sequence>
<comment type="caution">
    <text evidence="10">Lacks conserved residue(s) required for the propagation of feature annotation.</text>
</comment>
<evidence type="ECO:0000256" key="10">
    <source>
        <dbReference type="RuleBase" id="RU361115"/>
    </source>
</evidence>
<evidence type="ECO:0000256" key="9">
    <source>
        <dbReference type="ARBA" id="ARBA00023160"/>
    </source>
</evidence>
<dbReference type="GO" id="GO:0005789">
    <property type="term" value="C:endoplasmic reticulum membrane"/>
    <property type="evidence" value="ECO:0007669"/>
    <property type="project" value="TreeGrafter"/>
</dbReference>
<keyword evidence="12" id="KW-1185">Reference proteome</keyword>
<comment type="catalytic activity">
    <reaction evidence="10">
        <text>an acyl-CoA + malonyl-CoA + H(+) = a 3-oxoacyl-CoA + CO2 + CoA</text>
        <dbReference type="Rhea" id="RHEA:50252"/>
        <dbReference type="ChEBI" id="CHEBI:15378"/>
        <dbReference type="ChEBI" id="CHEBI:16526"/>
        <dbReference type="ChEBI" id="CHEBI:57287"/>
        <dbReference type="ChEBI" id="CHEBI:57384"/>
        <dbReference type="ChEBI" id="CHEBI:58342"/>
        <dbReference type="ChEBI" id="CHEBI:90726"/>
    </reaction>
    <physiologicalReaction direction="left-to-right" evidence="10">
        <dbReference type="Rhea" id="RHEA:50253"/>
    </physiologicalReaction>
</comment>
<feature type="transmembrane region" description="Helical" evidence="10">
    <location>
        <begin position="288"/>
        <end position="304"/>
    </location>
</feature>
<dbReference type="Pfam" id="PF01151">
    <property type="entry name" value="ELO"/>
    <property type="match status" value="1"/>
</dbReference>
<evidence type="ECO:0000256" key="4">
    <source>
        <dbReference type="ARBA" id="ARBA00022692"/>
    </source>
</evidence>
<dbReference type="GO" id="GO:0034626">
    <property type="term" value="P:fatty acid elongation, polyunsaturated fatty acid"/>
    <property type="evidence" value="ECO:0007669"/>
    <property type="project" value="TreeGrafter"/>
</dbReference>
<dbReference type="Proteomes" id="UP000184546">
    <property type="component" value="Unassembled WGS sequence"/>
</dbReference>
<gene>
    <name evidence="11" type="ORF">ASPACDRAFT_80375</name>
</gene>
<dbReference type="PANTHER" id="PTHR11157">
    <property type="entry name" value="FATTY ACID ACYL TRANSFERASE-RELATED"/>
    <property type="match status" value="1"/>
</dbReference>
<comment type="subcellular location">
    <subcellularLocation>
        <location evidence="1">Membrane</location>
        <topology evidence="1">Multi-pass membrane protein</topology>
    </subcellularLocation>
</comment>
<evidence type="ECO:0000256" key="3">
    <source>
        <dbReference type="ARBA" id="ARBA00022679"/>
    </source>
</evidence>
<dbReference type="EMBL" id="KV878982">
    <property type="protein sequence ID" value="OJJ97480.1"/>
    <property type="molecule type" value="Genomic_DNA"/>
</dbReference>
<keyword evidence="7 10" id="KW-0443">Lipid metabolism</keyword>
<evidence type="ECO:0000256" key="1">
    <source>
        <dbReference type="ARBA" id="ARBA00004141"/>
    </source>
</evidence>
<reference evidence="12" key="1">
    <citation type="journal article" date="2017" name="Genome Biol.">
        <title>Comparative genomics reveals high biological diversity and specific adaptations in the industrially and medically important fungal genus Aspergillus.</title>
        <authorList>
            <person name="de Vries R.P."/>
            <person name="Riley R."/>
            <person name="Wiebenga A."/>
            <person name="Aguilar-Osorio G."/>
            <person name="Amillis S."/>
            <person name="Uchima C.A."/>
            <person name="Anderluh G."/>
            <person name="Asadollahi M."/>
            <person name="Askin M."/>
            <person name="Barry K."/>
            <person name="Battaglia E."/>
            <person name="Bayram O."/>
            <person name="Benocci T."/>
            <person name="Braus-Stromeyer S.A."/>
            <person name="Caldana C."/>
            <person name="Canovas D."/>
            <person name="Cerqueira G.C."/>
            <person name="Chen F."/>
            <person name="Chen W."/>
            <person name="Choi C."/>
            <person name="Clum A."/>
            <person name="Dos Santos R.A."/>
            <person name="Damasio A.R."/>
            <person name="Diallinas G."/>
            <person name="Emri T."/>
            <person name="Fekete E."/>
            <person name="Flipphi M."/>
            <person name="Freyberg S."/>
            <person name="Gallo A."/>
            <person name="Gournas C."/>
            <person name="Habgood R."/>
            <person name="Hainaut M."/>
            <person name="Harispe M.L."/>
            <person name="Henrissat B."/>
            <person name="Hilden K.S."/>
            <person name="Hope R."/>
            <person name="Hossain A."/>
            <person name="Karabika E."/>
            <person name="Karaffa L."/>
            <person name="Karanyi Z."/>
            <person name="Krasevec N."/>
            <person name="Kuo A."/>
            <person name="Kusch H."/>
            <person name="LaButti K."/>
            <person name="Lagendijk E.L."/>
            <person name="Lapidus A."/>
            <person name="Levasseur A."/>
            <person name="Lindquist E."/>
            <person name="Lipzen A."/>
            <person name="Logrieco A.F."/>
            <person name="MacCabe A."/>
            <person name="Maekelae M.R."/>
            <person name="Malavazi I."/>
            <person name="Melin P."/>
            <person name="Meyer V."/>
            <person name="Mielnichuk N."/>
            <person name="Miskei M."/>
            <person name="Molnar A.P."/>
            <person name="Mule G."/>
            <person name="Ngan C.Y."/>
            <person name="Orejas M."/>
            <person name="Orosz E."/>
            <person name="Ouedraogo J.P."/>
            <person name="Overkamp K.M."/>
            <person name="Park H.-S."/>
            <person name="Perrone G."/>
            <person name="Piumi F."/>
            <person name="Punt P.J."/>
            <person name="Ram A.F."/>
            <person name="Ramon A."/>
            <person name="Rauscher S."/>
            <person name="Record E."/>
            <person name="Riano-Pachon D.M."/>
            <person name="Robert V."/>
            <person name="Roehrig J."/>
            <person name="Ruller R."/>
            <person name="Salamov A."/>
            <person name="Salih N.S."/>
            <person name="Samson R.A."/>
            <person name="Sandor E."/>
            <person name="Sanguinetti M."/>
            <person name="Schuetze T."/>
            <person name="Sepcic K."/>
            <person name="Shelest E."/>
            <person name="Sherlock G."/>
            <person name="Sophianopoulou V."/>
            <person name="Squina F.M."/>
            <person name="Sun H."/>
            <person name="Susca A."/>
            <person name="Todd R.B."/>
            <person name="Tsang A."/>
            <person name="Unkles S.E."/>
            <person name="van de Wiele N."/>
            <person name="van Rossen-Uffink D."/>
            <person name="Oliveira J.V."/>
            <person name="Vesth T.C."/>
            <person name="Visser J."/>
            <person name="Yu J.-H."/>
            <person name="Zhou M."/>
            <person name="Andersen M.R."/>
            <person name="Archer D.B."/>
            <person name="Baker S.E."/>
            <person name="Benoit I."/>
            <person name="Brakhage A.A."/>
            <person name="Braus G.H."/>
            <person name="Fischer R."/>
            <person name="Frisvad J.C."/>
            <person name="Goldman G.H."/>
            <person name="Houbraken J."/>
            <person name="Oakley B."/>
            <person name="Pocsi I."/>
            <person name="Scazzocchio C."/>
            <person name="Seiboth B."/>
            <person name="vanKuyk P.A."/>
            <person name="Wortman J."/>
            <person name="Dyer P.S."/>
            <person name="Grigoriev I.V."/>
        </authorList>
    </citation>
    <scope>NUCLEOTIDE SEQUENCE [LARGE SCALE GENOMIC DNA]</scope>
    <source>
        <strain evidence="12">ATCC 16872 / CBS 172.66 / WB 5094</strain>
    </source>
</reference>
<dbReference type="GO" id="GO:0019367">
    <property type="term" value="P:fatty acid elongation, saturated fatty acid"/>
    <property type="evidence" value="ECO:0007669"/>
    <property type="project" value="TreeGrafter"/>
</dbReference>
<dbReference type="VEuPathDB" id="FungiDB:ASPACDRAFT_80375"/>
<keyword evidence="6 10" id="KW-1133">Transmembrane helix</keyword>
<feature type="transmembrane region" description="Helical" evidence="10">
    <location>
        <begin position="12"/>
        <end position="29"/>
    </location>
</feature>
<dbReference type="AlphaFoldDB" id="A0A1L9WMY4"/>
<evidence type="ECO:0000313" key="11">
    <source>
        <dbReference type="EMBL" id="OJJ97480.1"/>
    </source>
</evidence>
<dbReference type="RefSeq" id="XP_020053820.1">
    <property type="nucleotide sequence ID" value="XM_020205631.1"/>
</dbReference>
<keyword evidence="4 10" id="KW-0812">Transmembrane</keyword>
<dbReference type="GO" id="GO:0042761">
    <property type="term" value="P:very long-chain fatty acid biosynthetic process"/>
    <property type="evidence" value="ECO:0007669"/>
    <property type="project" value="TreeGrafter"/>
</dbReference>
<evidence type="ECO:0000256" key="2">
    <source>
        <dbReference type="ARBA" id="ARBA00022516"/>
    </source>
</evidence>
<dbReference type="GO" id="GO:0034625">
    <property type="term" value="P:fatty acid elongation, monounsaturated fatty acid"/>
    <property type="evidence" value="ECO:0007669"/>
    <property type="project" value="TreeGrafter"/>
</dbReference>
<accession>A0A1L9WMY4</accession>
<evidence type="ECO:0000256" key="8">
    <source>
        <dbReference type="ARBA" id="ARBA00023136"/>
    </source>
</evidence>
<feature type="transmembrane region" description="Helical" evidence="10">
    <location>
        <begin position="49"/>
        <end position="69"/>
    </location>
</feature>
<comment type="similarity">
    <text evidence="10">Belongs to the ELO family.</text>
</comment>